<dbReference type="Gene3D" id="3.80.10.10">
    <property type="entry name" value="Ribonuclease Inhibitor"/>
    <property type="match status" value="1"/>
</dbReference>
<dbReference type="InterPro" id="IPR001611">
    <property type="entry name" value="Leu-rich_rpt"/>
</dbReference>
<dbReference type="OMA" id="IFECYLP"/>
<name>A0A2G3AMJ7_CAPAN</name>
<gene>
    <name evidence="13" type="ORF">T459_03343</name>
</gene>
<keyword evidence="11" id="KW-0325">Glycoprotein</keyword>
<dbReference type="EMBL" id="AYRZ02000001">
    <property type="protein sequence ID" value="PHT95461.1"/>
    <property type="molecule type" value="Genomic_DNA"/>
</dbReference>
<evidence type="ECO:0000256" key="5">
    <source>
        <dbReference type="ARBA" id="ARBA00022692"/>
    </source>
</evidence>
<comment type="caution">
    <text evidence="13">The sequence shown here is derived from an EMBL/GenBank/DDBJ whole genome shotgun (WGS) entry which is preliminary data.</text>
</comment>
<comment type="similarity">
    <text evidence="2">Belongs to the RLP family.</text>
</comment>
<dbReference type="PRINTS" id="PR00019">
    <property type="entry name" value="LEURICHRPT"/>
</dbReference>
<dbReference type="GO" id="GO:0005886">
    <property type="term" value="C:plasma membrane"/>
    <property type="evidence" value="ECO:0007669"/>
    <property type="project" value="UniProtKB-SubCell"/>
</dbReference>
<dbReference type="STRING" id="4072.A0A2G3AMJ7"/>
<keyword evidence="10" id="KW-0675">Receptor</keyword>
<evidence type="ECO:0000256" key="4">
    <source>
        <dbReference type="ARBA" id="ARBA00022614"/>
    </source>
</evidence>
<feature type="region of interest" description="Disordered" evidence="12">
    <location>
        <begin position="332"/>
        <end position="353"/>
    </location>
</feature>
<dbReference type="Pfam" id="PF00560">
    <property type="entry name" value="LRR_1"/>
    <property type="match status" value="5"/>
</dbReference>
<keyword evidence="14" id="KW-1185">Reference proteome</keyword>
<proteinExistence type="inferred from homology"/>
<sequence>MVWATVHRCRDGPSAFPSHFGSSDSSLGKIQEFKSKTLYAVVLKQNQLQGPIPKSLLDQQGLNYLILSQNNLSEQIASTVCNLKTLRVLDLGSNHLNGTIPHCLGEMSELQVLGLNNDSLSGTINTTFSTGNKLTIINLYGNKLKGQVPPSLINCRYLEFLDLGNNELNGTFPSWLGGLSDLKRSNKLPSPISDSRTDNLFVKIQNSGTREYVVDKFSSYISLIVATKGLDLELPRVLTTYMIIDLSRNIFECYLPSIIGDLVGLRTLNLSHNCLEGGDIVQQHVSLKSLEVLNLSHNHLVGCIPKGKQFDTFENSSYQGNDGLRGLPLSKDCSGNDGVPQMTTPVGLDDDEE</sequence>
<keyword evidence="7" id="KW-0677">Repeat</keyword>
<keyword evidence="6" id="KW-0732">Signal</keyword>
<evidence type="ECO:0000256" key="2">
    <source>
        <dbReference type="ARBA" id="ARBA00009592"/>
    </source>
</evidence>
<dbReference type="Gramene" id="PHT95461">
    <property type="protein sequence ID" value="PHT95461"/>
    <property type="gene ID" value="T459_03343"/>
</dbReference>
<reference evidence="13 14" key="1">
    <citation type="journal article" date="2014" name="Nat. Genet.">
        <title>Genome sequence of the hot pepper provides insights into the evolution of pungency in Capsicum species.</title>
        <authorList>
            <person name="Kim S."/>
            <person name="Park M."/>
            <person name="Yeom S.I."/>
            <person name="Kim Y.M."/>
            <person name="Lee J.M."/>
            <person name="Lee H.A."/>
            <person name="Seo E."/>
            <person name="Choi J."/>
            <person name="Cheong K."/>
            <person name="Kim K.T."/>
            <person name="Jung K."/>
            <person name="Lee G.W."/>
            <person name="Oh S.K."/>
            <person name="Bae C."/>
            <person name="Kim S.B."/>
            <person name="Lee H.Y."/>
            <person name="Kim S.Y."/>
            <person name="Kim M.S."/>
            <person name="Kang B.C."/>
            <person name="Jo Y.D."/>
            <person name="Yang H.B."/>
            <person name="Jeong H.J."/>
            <person name="Kang W.H."/>
            <person name="Kwon J.K."/>
            <person name="Shin C."/>
            <person name="Lim J.Y."/>
            <person name="Park J.H."/>
            <person name="Huh J.H."/>
            <person name="Kim J.S."/>
            <person name="Kim B.D."/>
            <person name="Cohen O."/>
            <person name="Paran I."/>
            <person name="Suh M.C."/>
            <person name="Lee S.B."/>
            <person name="Kim Y.K."/>
            <person name="Shin Y."/>
            <person name="Noh S.J."/>
            <person name="Park J."/>
            <person name="Seo Y.S."/>
            <person name="Kwon S.Y."/>
            <person name="Kim H.A."/>
            <person name="Park J.M."/>
            <person name="Kim H.J."/>
            <person name="Choi S.B."/>
            <person name="Bosland P.W."/>
            <person name="Reeves G."/>
            <person name="Jo S.H."/>
            <person name="Lee B.W."/>
            <person name="Cho H.T."/>
            <person name="Choi H.S."/>
            <person name="Lee M.S."/>
            <person name="Yu Y."/>
            <person name="Do Choi Y."/>
            <person name="Park B.S."/>
            <person name="van Deynze A."/>
            <person name="Ashrafi H."/>
            <person name="Hill T."/>
            <person name="Kim W.T."/>
            <person name="Pai H.S."/>
            <person name="Ahn H.K."/>
            <person name="Yeam I."/>
            <person name="Giovannoni J.J."/>
            <person name="Rose J.K."/>
            <person name="Sorensen I."/>
            <person name="Lee S.J."/>
            <person name="Kim R.W."/>
            <person name="Choi I.Y."/>
            <person name="Choi B.S."/>
            <person name="Lim J.S."/>
            <person name="Lee Y.H."/>
            <person name="Choi D."/>
        </authorList>
    </citation>
    <scope>NUCLEOTIDE SEQUENCE [LARGE SCALE GENOMIC DNA]</scope>
    <source>
        <strain evidence="14">cv. CM334</strain>
    </source>
</reference>
<keyword evidence="8" id="KW-1133">Transmembrane helix</keyword>
<dbReference type="InterPro" id="IPR032675">
    <property type="entry name" value="LRR_dom_sf"/>
</dbReference>
<evidence type="ECO:0000256" key="10">
    <source>
        <dbReference type="ARBA" id="ARBA00023170"/>
    </source>
</evidence>
<dbReference type="FunFam" id="3.80.10.10:FF:000041">
    <property type="entry name" value="LRR receptor-like serine/threonine-protein kinase ERECTA"/>
    <property type="match status" value="1"/>
</dbReference>
<keyword evidence="4" id="KW-0433">Leucine-rich repeat</keyword>
<dbReference type="Proteomes" id="UP000222542">
    <property type="component" value="Unassembled WGS sequence"/>
</dbReference>
<dbReference type="PANTHER" id="PTHR27004">
    <property type="entry name" value="RECEPTOR-LIKE PROTEIN 12 ISOFORM X1"/>
    <property type="match status" value="1"/>
</dbReference>
<organism evidence="13 14">
    <name type="scientific">Capsicum annuum</name>
    <name type="common">Capsicum pepper</name>
    <dbReference type="NCBI Taxonomy" id="4072"/>
    <lineage>
        <taxon>Eukaryota</taxon>
        <taxon>Viridiplantae</taxon>
        <taxon>Streptophyta</taxon>
        <taxon>Embryophyta</taxon>
        <taxon>Tracheophyta</taxon>
        <taxon>Spermatophyta</taxon>
        <taxon>Magnoliopsida</taxon>
        <taxon>eudicotyledons</taxon>
        <taxon>Gunneridae</taxon>
        <taxon>Pentapetalae</taxon>
        <taxon>asterids</taxon>
        <taxon>lamiids</taxon>
        <taxon>Solanales</taxon>
        <taxon>Solanaceae</taxon>
        <taxon>Solanoideae</taxon>
        <taxon>Capsiceae</taxon>
        <taxon>Capsicum</taxon>
    </lineage>
</organism>
<keyword evidence="9" id="KW-0472">Membrane</keyword>
<comment type="subcellular location">
    <subcellularLocation>
        <location evidence="1">Cell membrane</location>
        <topology evidence="1">Single-pass type I membrane protein</topology>
    </subcellularLocation>
</comment>
<dbReference type="SUPFAM" id="SSF52058">
    <property type="entry name" value="L domain-like"/>
    <property type="match status" value="1"/>
</dbReference>
<evidence type="ECO:0000256" key="6">
    <source>
        <dbReference type="ARBA" id="ARBA00022729"/>
    </source>
</evidence>
<keyword evidence="3" id="KW-1003">Cell membrane</keyword>
<evidence type="ECO:0000256" key="9">
    <source>
        <dbReference type="ARBA" id="ARBA00023136"/>
    </source>
</evidence>
<evidence type="ECO:0000256" key="3">
    <source>
        <dbReference type="ARBA" id="ARBA00022475"/>
    </source>
</evidence>
<dbReference type="PANTHER" id="PTHR27004:SF410">
    <property type="entry name" value="LEUCINE-RICH REPEAT-CONTAINING N-TERMINAL PLANT-TYPE DOMAIN-CONTAINING PROTEIN"/>
    <property type="match status" value="1"/>
</dbReference>
<protein>
    <submittedName>
        <fullName evidence="13">Uncharacterized protein</fullName>
    </submittedName>
</protein>
<evidence type="ECO:0000256" key="1">
    <source>
        <dbReference type="ARBA" id="ARBA00004251"/>
    </source>
</evidence>
<evidence type="ECO:0000256" key="8">
    <source>
        <dbReference type="ARBA" id="ARBA00022989"/>
    </source>
</evidence>
<reference evidence="13 14" key="2">
    <citation type="journal article" date="2017" name="Genome Biol.">
        <title>New reference genome sequences of hot pepper reveal the massive evolution of plant disease-resistance genes by retroduplication.</title>
        <authorList>
            <person name="Kim S."/>
            <person name="Park J."/>
            <person name="Yeom S.I."/>
            <person name="Kim Y.M."/>
            <person name="Seo E."/>
            <person name="Kim K.T."/>
            <person name="Kim M.S."/>
            <person name="Lee J.M."/>
            <person name="Cheong K."/>
            <person name="Shin H.S."/>
            <person name="Kim S.B."/>
            <person name="Han K."/>
            <person name="Lee J."/>
            <person name="Park M."/>
            <person name="Lee H.A."/>
            <person name="Lee H.Y."/>
            <person name="Lee Y."/>
            <person name="Oh S."/>
            <person name="Lee J.H."/>
            <person name="Choi E."/>
            <person name="Choi E."/>
            <person name="Lee S.E."/>
            <person name="Jeon J."/>
            <person name="Kim H."/>
            <person name="Choi G."/>
            <person name="Song H."/>
            <person name="Lee J."/>
            <person name="Lee S.C."/>
            <person name="Kwon J.K."/>
            <person name="Lee H.Y."/>
            <person name="Koo N."/>
            <person name="Hong Y."/>
            <person name="Kim R.W."/>
            <person name="Kang W.H."/>
            <person name="Huh J.H."/>
            <person name="Kang B.C."/>
            <person name="Yang T.J."/>
            <person name="Lee Y.H."/>
            <person name="Bennetzen J.L."/>
            <person name="Choi D."/>
        </authorList>
    </citation>
    <scope>NUCLEOTIDE SEQUENCE [LARGE SCALE GENOMIC DNA]</scope>
    <source>
        <strain evidence="14">cv. CM334</strain>
    </source>
</reference>
<evidence type="ECO:0000313" key="14">
    <source>
        <dbReference type="Proteomes" id="UP000222542"/>
    </source>
</evidence>
<evidence type="ECO:0000256" key="7">
    <source>
        <dbReference type="ARBA" id="ARBA00022737"/>
    </source>
</evidence>
<accession>A0A2G3AMJ7</accession>
<evidence type="ECO:0000256" key="12">
    <source>
        <dbReference type="SAM" id="MobiDB-lite"/>
    </source>
</evidence>
<evidence type="ECO:0000256" key="11">
    <source>
        <dbReference type="ARBA" id="ARBA00023180"/>
    </source>
</evidence>
<dbReference type="AlphaFoldDB" id="A0A2G3AMJ7"/>
<evidence type="ECO:0000313" key="13">
    <source>
        <dbReference type="EMBL" id="PHT95461.1"/>
    </source>
</evidence>
<keyword evidence="5" id="KW-0812">Transmembrane</keyword>